<dbReference type="Gramene" id="rna-AYBTSS11_LOCUS9504">
    <property type="protein sequence ID" value="CAJ1940059.1"/>
    <property type="gene ID" value="gene-AYBTSS11_LOCUS9504"/>
</dbReference>
<evidence type="ECO:0000256" key="1">
    <source>
        <dbReference type="SAM" id="MobiDB-lite"/>
    </source>
</evidence>
<keyword evidence="3" id="KW-1185">Reference proteome</keyword>
<evidence type="ECO:0000313" key="2">
    <source>
        <dbReference type="EMBL" id="CAJ1940059.1"/>
    </source>
</evidence>
<dbReference type="AlphaFoldDB" id="A0AA86S5F3"/>
<reference evidence="2" key="1">
    <citation type="submission" date="2023-10" db="EMBL/GenBank/DDBJ databases">
        <authorList>
            <person name="Domelevo Entfellner J.-B."/>
        </authorList>
    </citation>
    <scope>NUCLEOTIDE SEQUENCE</scope>
</reference>
<evidence type="ECO:0000313" key="3">
    <source>
        <dbReference type="Proteomes" id="UP001189624"/>
    </source>
</evidence>
<feature type="compositionally biased region" description="Basic and acidic residues" evidence="1">
    <location>
        <begin position="1"/>
        <end position="15"/>
    </location>
</feature>
<proteinExistence type="predicted"/>
<dbReference type="Proteomes" id="UP001189624">
    <property type="component" value="Chromosome 3"/>
</dbReference>
<dbReference type="EMBL" id="OY731400">
    <property type="protein sequence ID" value="CAJ1940059.1"/>
    <property type="molecule type" value="Genomic_DNA"/>
</dbReference>
<name>A0AA86S5F3_9FABA</name>
<gene>
    <name evidence="2" type="ORF">AYBTSS11_LOCUS9504</name>
</gene>
<sequence>MPHRKSECDSAHRPASDGPPMDPTREIRFPTCGLTWPCSFLVCCRWVAKKLETSRGLSRALNLPTLVEELKELICSDETALSLRIWRDEMME</sequence>
<protein>
    <submittedName>
        <fullName evidence="2">Uncharacterized protein</fullName>
    </submittedName>
</protein>
<feature type="region of interest" description="Disordered" evidence="1">
    <location>
        <begin position="1"/>
        <end position="24"/>
    </location>
</feature>
<accession>A0AA86S5F3</accession>
<organism evidence="2 3">
    <name type="scientific">Sphenostylis stenocarpa</name>
    <dbReference type="NCBI Taxonomy" id="92480"/>
    <lineage>
        <taxon>Eukaryota</taxon>
        <taxon>Viridiplantae</taxon>
        <taxon>Streptophyta</taxon>
        <taxon>Embryophyta</taxon>
        <taxon>Tracheophyta</taxon>
        <taxon>Spermatophyta</taxon>
        <taxon>Magnoliopsida</taxon>
        <taxon>eudicotyledons</taxon>
        <taxon>Gunneridae</taxon>
        <taxon>Pentapetalae</taxon>
        <taxon>rosids</taxon>
        <taxon>fabids</taxon>
        <taxon>Fabales</taxon>
        <taxon>Fabaceae</taxon>
        <taxon>Papilionoideae</taxon>
        <taxon>50 kb inversion clade</taxon>
        <taxon>NPAAA clade</taxon>
        <taxon>indigoferoid/millettioid clade</taxon>
        <taxon>Phaseoleae</taxon>
        <taxon>Sphenostylis</taxon>
    </lineage>
</organism>